<feature type="compositionally biased region" description="Pro residues" evidence="1">
    <location>
        <begin position="259"/>
        <end position="268"/>
    </location>
</feature>
<organism evidence="4 5">
    <name type="scientific">Pseudaquabacterium rugosum</name>
    <dbReference type="NCBI Taxonomy" id="2984194"/>
    <lineage>
        <taxon>Bacteria</taxon>
        <taxon>Pseudomonadati</taxon>
        <taxon>Pseudomonadota</taxon>
        <taxon>Betaproteobacteria</taxon>
        <taxon>Burkholderiales</taxon>
        <taxon>Sphaerotilaceae</taxon>
        <taxon>Pseudaquabacterium</taxon>
    </lineage>
</organism>
<name>A0ABU9BH53_9BURK</name>
<evidence type="ECO:0000256" key="1">
    <source>
        <dbReference type="SAM" id="MobiDB-lite"/>
    </source>
</evidence>
<dbReference type="InterPro" id="IPR018640">
    <property type="entry name" value="DUF2063"/>
</dbReference>
<feature type="domain" description="Putative DNA-binding" evidence="2">
    <location>
        <begin position="8"/>
        <end position="91"/>
    </location>
</feature>
<keyword evidence="4" id="KW-0238">DNA-binding</keyword>
<dbReference type="EMBL" id="JBBUTF010000018">
    <property type="protein sequence ID" value="MEK8027965.1"/>
    <property type="molecule type" value="Genomic_DNA"/>
</dbReference>
<feature type="region of interest" description="Disordered" evidence="1">
    <location>
        <begin position="253"/>
        <end position="277"/>
    </location>
</feature>
<comment type="caution">
    <text evidence="4">The sequence shown here is derived from an EMBL/GenBank/DDBJ whole genome shotgun (WGS) entry which is preliminary data.</text>
</comment>
<dbReference type="GO" id="GO:0003677">
    <property type="term" value="F:DNA binding"/>
    <property type="evidence" value="ECO:0007669"/>
    <property type="project" value="UniProtKB-KW"/>
</dbReference>
<protein>
    <submittedName>
        <fullName evidence="4">DNA-binding domain-containing protein</fullName>
    </submittedName>
</protein>
<evidence type="ECO:0000313" key="5">
    <source>
        <dbReference type="Proteomes" id="UP001368500"/>
    </source>
</evidence>
<evidence type="ECO:0000259" key="2">
    <source>
        <dbReference type="Pfam" id="PF09836"/>
    </source>
</evidence>
<proteinExistence type="predicted"/>
<feature type="domain" description="NGO1945-like C-terminal" evidence="3">
    <location>
        <begin position="207"/>
        <end position="262"/>
    </location>
</feature>
<evidence type="ECO:0000313" key="4">
    <source>
        <dbReference type="EMBL" id="MEK8027965.1"/>
    </source>
</evidence>
<dbReference type="InterPro" id="IPR044922">
    <property type="entry name" value="DUF2063_N_sf"/>
</dbReference>
<gene>
    <name evidence="4" type="ORF">AACH11_18545</name>
</gene>
<dbReference type="Proteomes" id="UP001368500">
    <property type="component" value="Unassembled WGS sequence"/>
</dbReference>
<keyword evidence="5" id="KW-1185">Reference proteome</keyword>
<reference evidence="4 5" key="1">
    <citation type="submission" date="2024-04" db="EMBL/GenBank/DDBJ databases">
        <title>Novel species of the genus Ideonella isolated from streams.</title>
        <authorList>
            <person name="Lu H."/>
        </authorList>
    </citation>
    <scope>NUCLEOTIDE SEQUENCE [LARGE SCALE GENOMIC DNA]</scope>
    <source>
        <strain evidence="4 5">BYS139W</strain>
    </source>
</reference>
<feature type="region of interest" description="Disordered" evidence="1">
    <location>
        <begin position="184"/>
        <end position="208"/>
    </location>
</feature>
<sequence length="300" mass="31959">MDEAALADFAAALRDPSRPVPPGLRAWNGSDPAVRLAVHRNTVTVSLLQALREAFPVLRRSLGERAFDALALAQVRQDPPTSPVLAHYGQRWVTALARQPTSTGPACPTDTTCATHPAWVADLARLEQARIDAWHTPDAPALDATELARRTADPQGLPGARLRLHPSVRLLRLHPQAVALWQQAHTPASASTPTMNPRATAAAQADEPNTAAAPVHLLLLRDPQDRVPLLPLPAADAALLQALHDGQTLGTALHAASQPPAPDDTPPDTPHDNPPDLGRLLALLLRHGALVDWLAPDPPT</sequence>
<dbReference type="Pfam" id="PF09836">
    <property type="entry name" value="DUF2063"/>
    <property type="match status" value="1"/>
</dbReference>
<dbReference type="Pfam" id="PF22106">
    <property type="entry name" value="NGO1945_C"/>
    <property type="match status" value="1"/>
</dbReference>
<accession>A0ABU9BH53</accession>
<dbReference type="Gene3D" id="1.10.150.690">
    <property type="entry name" value="DUF2063"/>
    <property type="match status" value="1"/>
</dbReference>
<dbReference type="InterPro" id="IPR054098">
    <property type="entry name" value="NGO1945-like_C"/>
</dbReference>
<feature type="compositionally biased region" description="Polar residues" evidence="1">
    <location>
        <begin position="184"/>
        <end position="197"/>
    </location>
</feature>
<dbReference type="RefSeq" id="WP_341375748.1">
    <property type="nucleotide sequence ID" value="NZ_JBBUTF010000018.1"/>
</dbReference>
<evidence type="ECO:0000259" key="3">
    <source>
        <dbReference type="Pfam" id="PF22106"/>
    </source>
</evidence>